<dbReference type="FunFam" id="2.40.70.10:FF:000092">
    <property type="entry name" value="Aspartic endopeptidase (AP1)"/>
    <property type="match status" value="1"/>
</dbReference>
<sequence length="435" mass="47134">MSAALKGLHKVPIVLNKNYKKSGIKSYAKLLNKWGFEPTQPGPYYQEKSETDAHASFHKFGGSSMTDRFLAKKGDDESTGKVSAEDIQNDSLYLCPVQIGTPAQTLNLDFDTGSADLWVWSTLLDDETLSQGSGHTIFNPDESSTFGTDNRLTWKISYGDGSSASGNVGYDKVTIGGLSIQNQGIELATKLSKQFIRGTGDGLLGLAFGNINTVRPTPVSTPVDNMISEEAIPASAELFTAKLGSWRDANEPDHGESFYTFGYIDDATVKASGQEIHWTPIESAEGFWLFDSTSTVVNGNVIQQSKNVAIADTGTTLALVSDTVCKAIYSAIPGGKYDYRNQGWVYPTNTTVDQLPDVTVAVGNKQFIIQKEDLGYVDIGNGTVYGGIQSRGSLPFDILGDTFLKGVYAIFDQGNKRFGTVQRPEKYQNISPAPQ</sequence>
<dbReference type="GO" id="GO:0004190">
    <property type="term" value="F:aspartic-type endopeptidase activity"/>
    <property type="evidence" value="ECO:0007669"/>
    <property type="project" value="UniProtKB-KW"/>
</dbReference>
<dbReference type="PANTHER" id="PTHR47966">
    <property type="entry name" value="BETA-SITE APP-CLEAVING ENZYME, ISOFORM A-RELATED"/>
    <property type="match status" value="1"/>
</dbReference>
<dbReference type="InterPro" id="IPR034163">
    <property type="entry name" value="Aspergillopepsin-like_cat_dom"/>
</dbReference>
<dbReference type="InterPro" id="IPR001461">
    <property type="entry name" value="Aspartic_peptidase_A1"/>
</dbReference>
<dbReference type="EMBL" id="CAJVRL010000025">
    <property type="protein sequence ID" value="CAG8949828.1"/>
    <property type="molecule type" value="Genomic_DNA"/>
</dbReference>
<dbReference type="SUPFAM" id="SSF50630">
    <property type="entry name" value="Acid proteases"/>
    <property type="match status" value="1"/>
</dbReference>
<reference evidence="7" key="1">
    <citation type="submission" date="2021-07" db="EMBL/GenBank/DDBJ databases">
        <authorList>
            <person name="Durling M."/>
        </authorList>
    </citation>
    <scope>NUCLEOTIDE SEQUENCE</scope>
</reference>
<comment type="caution">
    <text evidence="7">The sequence shown here is derived from an EMBL/GenBank/DDBJ whole genome shotgun (WGS) entry which is preliminary data.</text>
</comment>
<feature type="active site" evidence="5">
    <location>
        <position position="111"/>
    </location>
</feature>
<dbReference type="PROSITE" id="PS51767">
    <property type="entry name" value="PEPTIDASE_A1"/>
    <property type="match status" value="1"/>
</dbReference>
<keyword evidence="4" id="KW-0378">Hydrolase</keyword>
<evidence type="ECO:0000259" key="6">
    <source>
        <dbReference type="PROSITE" id="PS51767"/>
    </source>
</evidence>
<feature type="active site" evidence="5">
    <location>
        <position position="312"/>
    </location>
</feature>
<evidence type="ECO:0000256" key="4">
    <source>
        <dbReference type="ARBA" id="ARBA00022801"/>
    </source>
</evidence>
<gene>
    <name evidence="7" type="ORF">HYFRA_00004153</name>
</gene>
<dbReference type="Gene3D" id="2.40.70.10">
    <property type="entry name" value="Acid Proteases"/>
    <property type="match status" value="2"/>
</dbReference>
<feature type="domain" description="Peptidase A1" evidence="6">
    <location>
        <begin position="93"/>
        <end position="421"/>
    </location>
</feature>
<protein>
    <recommendedName>
        <fullName evidence="6">Peptidase A1 domain-containing protein</fullName>
    </recommendedName>
</protein>
<keyword evidence="8" id="KW-1185">Reference proteome</keyword>
<dbReference type="AlphaFoldDB" id="A0A9N9KNB2"/>
<evidence type="ECO:0000256" key="3">
    <source>
        <dbReference type="ARBA" id="ARBA00022750"/>
    </source>
</evidence>
<dbReference type="OrthoDB" id="2747330at2759"/>
<dbReference type="PANTHER" id="PTHR47966:SF1">
    <property type="entry name" value="ASPARTYL PROTEINASE"/>
    <property type="match status" value="1"/>
</dbReference>
<dbReference type="GO" id="GO:0006508">
    <property type="term" value="P:proteolysis"/>
    <property type="evidence" value="ECO:0007669"/>
    <property type="project" value="UniProtKB-KW"/>
</dbReference>
<organism evidence="7 8">
    <name type="scientific">Hymenoscyphus fraxineus</name>
    <dbReference type="NCBI Taxonomy" id="746836"/>
    <lineage>
        <taxon>Eukaryota</taxon>
        <taxon>Fungi</taxon>
        <taxon>Dikarya</taxon>
        <taxon>Ascomycota</taxon>
        <taxon>Pezizomycotina</taxon>
        <taxon>Leotiomycetes</taxon>
        <taxon>Helotiales</taxon>
        <taxon>Helotiaceae</taxon>
        <taxon>Hymenoscyphus</taxon>
    </lineage>
</organism>
<dbReference type="Proteomes" id="UP000696280">
    <property type="component" value="Unassembled WGS sequence"/>
</dbReference>
<name>A0A9N9KNB2_9HELO</name>
<accession>A0A9N9KNB2</accession>
<evidence type="ECO:0000313" key="8">
    <source>
        <dbReference type="Proteomes" id="UP000696280"/>
    </source>
</evidence>
<dbReference type="Pfam" id="PF00026">
    <property type="entry name" value="Asp"/>
    <property type="match status" value="1"/>
</dbReference>
<dbReference type="PRINTS" id="PR00792">
    <property type="entry name" value="PEPSIN"/>
</dbReference>
<evidence type="ECO:0000313" key="7">
    <source>
        <dbReference type="EMBL" id="CAG8949828.1"/>
    </source>
</evidence>
<keyword evidence="2" id="KW-0645">Protease</keyword>
<proteinExistence type="inferred from homology"/>
<dbReference type="InterPro" id="IPR033121">
    <property type="entry name" value="PEPTIDASE_A1"/>
</dbReference>
<dbReference type="InterPro" id="IPR021109">
    <property type="entry name" value="Peptidase_aspartic_dom_sf"/>
</dbReference>
<dbReference type="CDD" id="cd06097">
    <property type="entry name" value="Aspergillopepsin_like"/>
    <property type="match status" value="1"/>
</dbReference>
<evidence type="ECO:0000256" key="2">
    <source>
        <dbReference type="ARBA" id="ARBA00022670"/>
    </source>
</evidence>
<keyword evidence="3" id="KW-0064">Aspartyl protease</keyword>
<evidence type="ECO:0000256" key="1">
    <source>
        <dbReference type="ARBA" id="ARBA00007447"/>
    </source>
</evidence>
<evidence type="ECO:0000256" key="5">
    <source>
        <dbReference type="PIRSR" id="PIRSR601461-1"/>
    </source>
</evidence>
<comment type="similarity">
    <text evidence="1">Belongs to the peptidase A1 family.</text>
</comment>